<dbReference type="SMART" id="SM00382">
    <property type="entry name" value="AAA"/>
    <property type="match status" value="1"/>
</dbReference>
<dbReference type="CDD" id="cd03257">
    <property type="entry name" value="ABC_NikE_OppD_transporters"/>
    <property type="match status" value="1"/>
</dbReference>
<dbReference type="GO" id="GO:0005524">
    <property type="term" value="F:ATP binding"/>
    <property type="evidence" value="ECO:0007669"/>
    <property type="project" value="UniProtKB-KW"/>
</dbReference>
<dbReference type="InterPro" id="IPR003593">
    <property type="entry name" value="AAA+_ATPase"/>
</dbReference>
<dbReference type="Pfam" id="PF00005">
    <property type="entry name" value="ABC_tran"/>
    <property type="match status" value="1"/>
</dbReference>
<dbReference type="PROSITE" id="PS00211">
    <property type="entry name" value="ABC_TRANSPORTER_1"/>
    <property type="match status" value="1"/>
</dbReference>
<protein>
    <submittedName>
        <fullName evidence="6">ABC transporter ATP-binding protein</fullName>
    </submittedName>
</protein>
<dbReference type="InterPro" id="IPR050319">
    <property type="entry name" value="ABC_transp_ATP-bind"/>
</dbReference>
<dbReference type="EMBL" id="JAVHUY010000037">
    <property type="protein sequence ID" value="MDQ7909062.1"/>
    <property type="molecule type" value="Genomic_DNA"/>
</dbReference>
<proteinExistence type="inferred from homology"/>
<dbReference type="PROSITE" id="PS50893">
    <property type="entry name" value="ABC_TRANSPORTER_2"/>
    <property type="match status" value="1"/>
</dbReference>
<organism evidence="6 7">
    <name type="scientific">Phytohabitans maris</name>
    <dbReference type="NCBI Taxonomy" id="3071409"/>
    <lineage>
        <taxon>Bacteria</taxon>
        <taxon>Bacillati</taxon>
        <taxon>Actinomycetota</taxon>
        <taxon>Actinomycetes</taxon>
        <taxon>Micromonosporales</taxon>
        <taxon>Micromonosporaceae</taxon>
    </lineage>
</organism>
<comment type="similarity">
    <text evidence="1">Belongs to the ABC transporter superfamily.</text>
</comment>
<dbReference type="InterPro" id="IPR003439">
    <property type="entry name" value="ABC_transporter-like_ATP-bd"/>
</dbReference>
<reference evidence="6 7" key="1">
    <citation type="submission" date="2023-08" db="EMBL/GenBank/DDBJ databases">
        <title>Phytohabitans sansha sp. nov., isolated from marine sediment.</title>
        <authorList>
            <person name="Zhao Y."/>
            <person name="Yi K."/>
        </authorList>
    </citation>
    <scope>NUCLEOTIDE SEQUENCE [LARGE SCALE GENOMIC DNA]</scope>
    <source>
        <strain evidence="6 7">ZYX-F-186</strain>
    </source>
</reference>
<name>A0ABU0ZRF2_9ACTN</name>
<feature type="domain" description="ABC transporter" evidence="5">
    <location>
        <begin position="6"/>
        <end position="250"/>
    </location>
</feature>
<dbReference type="Proteomes" id="UP001230908">
    <property type="component" value="Unassembled WGS sequence"/>
</dbReference>
<evidence type="ECO:0000256" key="3">
    <source>
        <dbReference type="ARBA" id="ARBA00022741"/>
    </source>
</evidence>
<evidence type="ECO:0000313" key="7">
    <source>
        <dbReference type="Proteomes" id="UP001230908"/>
    </source>
</evidence>
<keyword evidence="4 6" id="KW-0067">ATP-binding</keyword>
<keyword evidence="3" id="KW-0547">Nucleotide-binding</keyword>
<dbReference type="Gene3D" id="3.40.50.300">
    <property type="entry name" value="P-loop containing nucleotide triphosphate hydrolases"/>
    <property type="match status" value="1"/>
</dbReference>
<dbReference type="InterPro" id="IPR027417">
    <property type="entry name" value="P-loop_NTPase"/>
</dbReference>
<evidence type="ECO:0000256" key="2">
    <source>
        <dbReference type="ARBA" id="ARBA00022448"/>
    </source>
</evidence>
<dbReference type="InterPro" id="IPR017871">
    <property type="entry name" value="ABC_transporter-like_CS"/>
</dbReference>
<accession>A0ABU0ZRF2</accession>
<evidence type="ECO:0000256" key="4">
    <source>
        <dbReference type="ARBA" id="ARBA00022840"/>
    </source>
</evidence>
<evidence type="ECO:0000259" key="5">
    <source>
        <dbReference type="PROSITE" id="PS50893"/>
    </source>
</evidence>
<evidence type="ECO:0000313" key="6">
    <source>
        <dbReference type="EMBL" id="MDQ7909062.1"/>
    </source>
</evidence>
<dbReference type="PANTHER" id="PTHR43776">
    <property type="entry name" value="TRANSPORT ATP-BINDING PROTEIN"/>
    <property type="match status" value="1"/>
</dbReference>
<evidence type="ECO:0000256" key="1">
    <source>
        <dbReference type="ARBA" id="ARBA00005417"/>
    </source>
</evidence>
<sequence>MSEYILEAVDVSKSFHGRRGETTQALTGVDFGVAAGEMVGLVGESGSGKTTLTRILLGIEQPTSGTVRFRGTPRDRFTAEHRRDYFNSVSAVFQNPYSSLNPRRRLWDIITERRSIERRAPKAERRARAIELLSLVSLPAEYADRFPHQLSGGQRQRVAIARGLCEDPDVIVLDEPMSALDVSVSAQIANLLLDLQEKFSIGYIFVAHDMHMVRHLCHRVAVLLKGQIVEQGAVADVLGNPRHEYTRRLVAASELRSLEPEEERVHP</sequence>
<dbReference type="SUPFAM" id="SSF52540">
    <property type="entry name" value="P-loop containing nucleoside triphosphate hydrolases"/>
    <property type="match status" value="1"/>
</dbReference>
<keyword evidence="2" id="KW-0813">Transport</keyword>
<keyword evidence="7" id="KW-1185">Reference proteome</keyword>
<comment type="caution">
    <text evidence="6">The sequence shown here is derived from an EMBL/GenBank/DDBJ whole genome shotgun (WGS) entry which is preliminary data.</text>
</comment>
<dbReference type="RefSeq" id="WP_308716324.1">
    <property type="nucleotide sequence ID" value="NZ_JAVHUY010000037.1"/>
</dbReference>
<dbReference type="PANTHER" id="PTHR43776:SF7">
    <property type="entry name" value="D,D-DIPEPTIDE TRANSPORT ATP-BINDING PROTEIN DDPF-RELATED"/>
    <property type="match status" value="1"/>
</dbReference>
<gene>
    <name evidence="6" type="ORF">RB614_31525</name>
</gene>